<dbReference type="FunFam" id="3.30.70.1400:FF:000001">
    <property type="entry name" value="Aminomethyltransferase"/>
    <property type="match status" value="1"/>
</dbReference>
<evidence type="ECO:0000256" key="3">
    <source>
        <dbReference type="ARBA" id="ARBA00022576"/>
    </source>
</evidence>
<feature type="binding site" evidence="7">
    <location>
        <position position="239"/>
    </location>
    <ligand>
        <name>substrate</name>
    </ligand>
</feature>
<dbReference type="GeneID" id="30965888"/>
<dbReference type="GO" id="GO:0005739">
    <property type="term" value="C:mitochondrion"/>
    <property type="evidence" value="ECO:0007669"/>
    <property type="project" value="UniProtKB-SubCell"/>
</dbReference>
<dbReference type="EMBL" id="KV454475">
    <property type="protein sequence ID" value="ODV63527.1"/>
    <property type="molecule type" value="Genomic_DNA"/>
</dbReference>
<feature type="domain" description="GCVT N-terminal" evidence="9">
    <location>
        <begin position="11"/>
        <end position="186"/>
    </location>
</feature>
<accession>A0A1D2VPP8</accession>
<dbReference type="Pfam" id="PF08669">
    <property type="entry name" value="GCV_T_C"/>
    <property type="match status" value="1"/>
</dbReference>
<dbReference type="PANTHER" id="PTHR43757:SF2">
    <property type="entry name" value="AMINOMETHYLTRANSFERASE, MITOCHONDRIAL"/>
    <property type="match status" value="1"/>
</dbReference>
<dbReference type="RefSeq" id="XP_020049834.1">
    <property type="nucleotide sequence ID" value="XM_020192252.1"/>
</dbReference>
<evidence type="ECO:0000259" key="9">
    <source>
        <dbReference type="Pfam" id="PF01571"/>
    </source>
</evidence>
<evidence type="ECO:0000256" key="2">
    <source>
        <dbReference type="ARBA" id="ARBA00012616"/>
    </source>
</evidence>
<dbReference type="InterPro" id="IPR028896">
    <property type="entry name" value="GcvT/YgfZ/DmdA"/>
</dbReference>
<proteinExistence type="inferred from homology"/>
<dbReference type="InParanoid" id="A0A1D2VPP8"/>
<comment type="similarity">
    <text evidence="1 8">Belongs to the GcvT family.</text>
</comment>
<dbReference type="Gene3D" id="2.40.30.110">
    <property type="entry name" value="Aminomethyltransferase beta-barrel domains"/>
    <property type="match status" value="1"/>
</dbReference>
<name>A0A1D2VPP8_9ASCO</name>
<dbReference type="Gene3D" id="3.30.70.1400">
    <property type="entry name" value="Aminomethyltransferase beta-barrel domains"/>
    <property type="match status" value="1"/>
</dbReference>
<dbReference type="FunCoup" id="A0A1D2VPP8">
    <property type="interactions" value="1261"/>
</dbReference>
<feature type="domain" description="GCVT N-terminal" evidence="9">
    <location>
        <begin position="225"/>
        <end position="301"/>
    </location>
</feature>
<dbReference type="NCBIfam" id="TIGR00528">
    <property type="entry name" value="gcvT"/>
    <property type="match status" value="1"/>
</dbReference>
<evidence type="ECO:0000256" key="8">
    <source>
        <dbReference type="RuleBase" id="RU003981"/>
    </source>
</evidence>
<comment type="catalytic activity">
    <reaction evidence="6 8">
        <text>N(6)-[(R)-S(8)-aminomethyldihydrolipoyl]-L-lysyl-[protein] + (6S)-5,6,7,8-tetrahydrofolate = N(6)-[(R)-dihydrolipoyl]-L-lysyl-[protein] + (6R)-5,10-methylene-5,6,7,8-tetrahydrofolate + NH4(+)</text>
        <dbReference type="Rhea" id="RHEA:16945"/>
        <dbReference type="Rhea" id="RHEA-COMP:10475"/>
        <dbReference type="Rhea" id="RHEA-COMP:10492"/>
        <dbReference type="ChEBI" id="CHEBI:15636"/>
        <dbReference type="ChEBI" id="CHEBI:28938"/>
        <dbReference type="ChEBI" id="CHEBI:57453"/>
        <dbReference type="ChEBI" id="CHEBI:83100"/>
        <dbReference type="ChEBI" id="CHEBI:83143"/>
        <dbReference type="EC" id="2.1.2.10"/>
    </reaction>
</comment>
<feature type="domain" description="Aminomethyltransferase C-terminal" evidence="10">
    <location>
        <begin position="328"/>
        <end position="408"/>
    </location>
</feature>
<dbReference type="NCBIfam" id="NF001567">
    <property type="entry name" value="PRK00389.1"/>
    <property type="match status" value="1"/>
</dbReference>
<keyword evidence="12" id="KW-1185">Reference proteome</keyword>
<dbReference type="GO" id="GO:0005960">
    <property type="term" value="C:glycine cleavage complex"/>
    <property type="evidence" value="ECO:0007669"/>
    <property type="project" value="EnsemblFungi"/>
</dbReference>
<dbReference type="GO" id="GO:0006730">
    <property type="term" value="P:one-carbon metabolic process"/>
    <property type="evidence" value="ECO:0007669"/>
    <property type="project" value="EnsemblFungi"/>
</dbReference>
<evidence type="ECO:0000256" key="1">
    <source>
        <dbReference type="ARBA" id="ARBA00008609"/>
    </source>
</evidence>
<comment type="subcellular location">
    <subcellularLocation>
        <location evidence="8">Mitochondrion</location>
    </subcellularLocation>
</comment>
<dbReference type="Gene3D" id="3.30.1360.120">
    <property type="entry name" value="Probable tRNA modification gtpase trme, domain 1"/>
    <property type="match status" value="1"/>
</dbReference>
<dbReference type="SUPFAM" id="SSF101790">
    <property type="entry name" value="Aminomethyltransferase beta-barrel domain"/>
    <property type="match status" value="1"/>
</dbReference>
<dbReference type="GO" id="GO:0008483">
    <property type="term" value="F:transaminase activity"/>
    <property type="evidence" value="ECO:0007669"/>
    <property type="project" value="UniProtKB-KW"/>
</dbReference>
<evidence type="ECO:0000256" key="7">
    <source>
        <dbReference type="PIRSR" id="PIRSR006487-1"/>
    </source>
</evidence>
<dbReference type="AlphaFoldDB" id="A0A1D2VPP8"/>
<keyword evidence="8" id="KW-0809">Transit peptide</keyword>
<dbReference type="SUPFAM" id="SSF103025">
    <property type="entry name" value="Folate-binding domain"/>
    <property type="match status" value="1"/>
</dbReference>
<keyword evidence="3 8" id="KW-0032">Aminotransferase</keyword>
<dbReference type="PANTHER" id="PTHR43757">
    <property type="entry name" value="AMINOMETHYLTRANSFERASE"/>
    <property type="match status" value="1"/>
</dbReference>
<dbReference type="PIRSF" id="PIRSF006487">
    <property type="entry name" value="GcvT"/>
    <property type="match status" value="1"/>
</dbReference>
<dbReference type="STRING" id="1344418.A0A1D2VPP8"/>
<dbReference type="Gene3D" id="4.10.1250.10">
    <property type="entry name" value="Aminomethyltransferase fragment"/>
    <property type="match status" value="1"/>
</dbReference>
<evidence type="ECO:0000313" key="12">
    <source>
        <dbReference type="Proteomes" id="UP000095038"/>
    </source>
</evidence>
<sequence>MASKVLKKTPLYNIHVNYGGKLVDYANFSMPVLYPKIQSHIESHNWVRSNSGLFDVSHMLQHKLSGKDALSFLHKITPTDFSVLGVGKSQLSVLLNENGGIIDDTIITKYSDNEFYIVTNAGCIDKDLTFLKNQLDAFQNGNHNINHKIFNQETASLIALQGPKSSEILQKIFPDINLSTLFFSNSAFFKINNDYSKDSIKYNSDSNPILKFEDLFLNESNHNIIHIARCGYTGEDGFEISIPNPELANHFTNLLLNLSNVKPIGLATRDSLRLEAGMCLYGHELSESITPIEANLNWLVCKDFENSTYNGNSKIVSQLSKKEKVLQRRVGFTLLDKSPAARENVKIFSNDDPEKQIGYVTSGSYSPTLKVNIGQAYINPPFNKKTTKILLEVRGKKRLAEVSKLPFVPPNYYRG</sequence>
<dbReference type="OrthoDB" id="10263536at2759"/>
<gene>
    <name evidence="11" type="ORF">ASCRUDRAFT_73364</name>
</gene>
<evidence type="ECO:0000256" key="5">
    <source>
        <dbReference type="ARBA" id="ARBA00031395"/>
    </source>
</evidence>
<evidence type="ECO:0000259" key="10">
    <source>
        <dbReference type="Pfam" id="PF08669"/>
    </source>
</evidence>
<dbReference type="InterPro" id="IPR029043">
    <property type="entry name" value="GcvT/YgfZ_C"/>
</dbReference>
<comment type="subunit">
    <text evidence="8">The glycine cleavage system is composed of four proteins: P, T, L and H.</text>
</comment>
<evidence type="ECO:0000256" key="4">
    <source>
        <dbReference type="ARBA" id="ARBA00022679"/>
    </source>
</evidence>
<reference evidence="12" key="1">
    <citation type="submission" date="2016-05" db="EMBL/GenBank/DDBJ databases">
        <title>Comparative genomics of biotechnologically important yeasts.</title>
        <authorList>
            <consortium name="DOE Joint Genome Institute"/>
            <person name="Riley R."/>
            <person name="Haridas S."/>
            <person name="Wolfe K.H."/>
            <person name="Lopes M.R."/>
            <person name="Hittinger C.T."/>
            <person name="Goker M."/>
            <person name="Salamov A."/>
            <person name="Wisecaver J."/>
            <person name="Long T.M."/>
            <person name="Aerts A.L."/>
            <person name="Barry K."/>
            <person name="Choi C."/>
            <person name="Clum A."/>
            <person name="Coughlan A.Y."/>
            <person name="Deshpande S."/>
            <person name="Douglass A.P."/>
            <person name="Hanson S.J."/>
            <person name="Klenk H.-P."/>
            <person name="Labutti K."/>
            <person name="Lapidus A."/>
            <person name="Lindquist E."/>
            <person name="Lipzen A."/>
            <person name="Meier-Kolthoff J.P."/>
            <person name="Ohm R.A."/>
            <person name="Otillar R.P."/>
            <person name="Pangilinan J."/>
            <person name="Peng Y."/>
            <person name="Rokas A."/>
            <person name="Rosa C.A."/>
            <person name="Scheuner C."/>
            <person name="Sibirny A.A."/>
            <person name="Slot J.C."/>
            <person name="Stielow J.B."/>
            <person name="Sun H."/>
            <person name="Kurtzman C.P."/>
            <person name="Blackwell M."/>
            <person name="Grigoriev I.V."/>
            <person name="Jeffries T.W."/>
        </authorList>
    </citation>
    <scope>NUCLEOTIDE SEQUENCE [LARGE SCALE GENOMIC DNA]</scope>
    <source>
        <strain evidence="12">DSM 1968</strain>
    </source>
</reference>
<dbReference type="InterPro" id="IPR006223">
    <property type="entry name" value="GcvT"/>
</dbReference>
<dbReference type="Pfam" id="PF01571">
    <property type="entry name" value="GCV_T"/>
    <property type="match status" value="2"/>
</dbReference>
<dbReference type="InterPro" id="IPR013977">
    <property type="entry name" value="GcvT_C"/>
</dbReference>
<dbReference type="InterPro" id="IPR027266">
    <property type="entry name" value="TrmE/GcvT-like"/>
</dbReference>
<dbReference type="Proteomes" id="UP000095038">
    <property type="component" value="Unassembled WGS sequence"/>
</dbReference>
<organism evidence="11 12">
    <name type="scientific">Ascoidea rubescens DSM 1968</name>
    <dbReference type="NCBI Taxonomy" id="1344418"/>
    <lineage>
        <taxon>Eukaryota</taxon>
        <taxon>Fungi</taxon>
        <taxon>Dikarya</taxon>
        <taxon>Ascomycota</taxon>
        <taxon>Saccharomycotina</taxon>
        <taxon>Saccharomycetes</taxon>
        <taxon>Ascoideaceae</taxon>
        <taxon>Ascoidea</taxon>
    </lineage>
</organism>
<dbReference type="GO" id="GO:0004047">
    <property type="term" value="F:aminomethyltransferase activity"/>
    <property type="evidence" value="ECO:0007669"/>
    <property type="project" value="UniProtKB-EC"/>
</dbReference>
<protein>
    <recommendedName>
        <fullName evidence="2 8">Aminomethyltransferase</fullName>
        <ecNumber evidence="2 8">2.1.2.10</ecNumber>
    </recommendedName>
    <alternativeName>
        <fullName evidence="5 8">Glycine cleavage system T protein</fullName>
    </alternativeName>
</protein>
<dbReference type="EC" id="2.1.2.10" evidence="2 8"/>
<dbReference type="GO" id="GO:0006546">
    <property type="term" value="P:glycine catabolic process"/>
    <property type="evidence" value="ECO:0007669"/>
    <property type="project" value="InterPro"/>
</dbReference>
<evidence type="ECO:0000256" key="6">
    <source>
        <dbReference type="ARBA" id="ARBA00047665"/>
    </source>
</evidence>
<keyword evidence="4 8" id="KW-0808">Transferase</keyword>
<keyword evidence="8" id="KW-0496">Mitochondrion</keyword>
<comment type="function">
    <text evidence="8">The glycine cleavage system catalyzes the degradation of glycine.</text>
</comment>
<evidence type="ECO:0000313" key="11">
    <source>
        <dbReference type="EMBL" id="ODV63527.1"/>
    </source>
</evidence>
<dbReference type="InterPro" id="IPR006222">
    <property type="entry name" value="GCVT_N"/>
</dbReference>